<name>A0A2U2J9D8_9FLAO</name>
<dbReference type="Proteomes" id="UP000245670">
    <property type="component" value="Unassembled WGS sequence"/>
</dbReference>
<comment type="caution">
    <text evidence="1">The sequence shown here is derived from an EMBL/GenBank/DDBJ whole genome shotgun (WGS) entry which is preliminary data.</text>
</comment>
<organism evidence="1 2">
    <name type="scientific">Polaribacter aquimarinus</name>
    <dbReference type="NCBI Taxonomy" id="2100726"/>
    <lineage>
        <taxon>Bacteria</taxon>
        <taxon>Pseudomonadati</taxon>
        <taxon>Bacteroidota</taxon>
        <taxon>Flavobacteriia</taxon>
        <taxon>Flavobacteriales</taxon>
        <taxon>Flavobacteriaceae</taxon>
    </lineage>
</organism>
<gene>
    <name evidence="1" type="ORF">DIS07_10830</name>
</gene>
<dbReference type="RefSeq" id="WP_109405269.1">
    <property type="nucleotide sequence ID" value="NZ_QFFG01000004.1"/>
</dbReference>
<dbReference type="EMBL" id="QFFG01000004">
    <property type="protein sequence ID" value="PWG04953.1"/>
    <property type="molecule type" value="Genomic_DNA"/>
</dbReference>
<keyword evidence="2" id="KW-1185">Reference proteome</keyword>
<proteinExistence type="predicted"/>
<accession>A0A2U2J9D8</accession>
<evidence type="ECO:0000313" key="1">
    <source>
        <dbReference type="EMBL" id="PWG04953.1"/>
    </source>
</evidence>
<reference evidence="1 2" key="1">
    <citation type="submission" date="2018-05" db="EMBL/GenBank/DDBJ databases">
        <title>Polaribacter aquimarinus sp. nov., isolated from sediment in a sediment of sea.</title>
        <authorList>
            <person name="Lu D."/>
        </authorList>
    </citation>
    <scope>NUCLEOTIDE SEQUENCE [LARGE SCALE GENOMIC DNA]</scope>
    <source>
        <strain evidence="1 2">ZY113</strain>
    </source>
</reference>
<dbReference type="AlphaFoldDB" id="A0A2U2J9D8"/>
<sequence>MKPENLKSKRLNEVRCIWKRQREISKKLRNLGYKKLDKPIRNGWFKEIVITHKIELYKNKEAILEVYKKGKKMFWGRTKEEAQKQWLKYTSENLIYKDLPTLSKKQFNKLSTKAKSLCTPFYYRYHKKLKLRFYIRIPKGAYKIKYTRAYVTHSKIIDPLLLSEYALLNNQLLKRGYYEAEQKLCKYKDDWNLRVYKKEKLSTKRTLKNLKKYPITDIINEKYHGK</sequence>
<protein>
    <submittedName>
        <fullName evidence="1">Uncharacterized protein</fullName>
    </submittedName>
</protein>
<dbReference type="OrthoDB" id="1186156at2"/>
<evidence type="ECO:0000313" key="2">
    <source>
        <dbReference type="Proteomes" id="UP000245670"/>
    </source>
</evidence>